<proteinExistence type="predicted"/>
<dbReference type="HOGENOM" id="CLU_1768865_0_0_1"/>
<dbReference type="Proteomes" id="UP000054217">
    <property type="component" value="Unassembled WGS sequence"/>
</dbReference>
<organism evidence="1 2">
    <name type="scientific">Pisolithus tinctorius Marx 270</name>
    <dbReference type="NCBI Taxonomy" id="870435"/>
    <lineage>
        <taxon>Eukaryota</taxon>
        <taxon>Fungi</taxon>
        <taxon>Dikarya</taxon>
        <taxon>Basidiomycota</taxon>
        <taxon>Agaricomycotina</taxon>
        <taxon>Agaricomycetes</taxon>
        <taxon>Agaricomycetidae</taxon>
        <taxon>Boletales</taxon>
        <taxon>Sclerodermatineae</taxon>
        <taxon>Pisolithaceae</taxon>
        <taxon>Pisolithus</taxon>
    </lineage>
</organism>
<keyword evidence="2" id="KW-1185">Reference proteome</keyword>
<protein>
    <submittedName>
        <fullName evidence="1">Uncharacterized protein</fullName>
    </submittedName>
</protein>
<sequence length="147" mass="16603">MGFDVHLSLTVGNGNEPCPYPPGCTRNMPCSLMSCTTTLPMIHCAISDIAPNYNLHSKLLLSLPPSRTDTFCLQVHLLVVHSRLQENGSVSDPVQLQWQCRRRMRKCSCIFHSWGTQLWSLGLAYSEYESRLQSNSKTYLRAVEISE</sequence>
<dbReference type="AlphaFoldDB" id="A0A0C3PT60"/>
<evidence type="ECO:0000313" key="2">
    <source>
        <dbReference type="Proteomes" id="UP000054217"/>
    </source>
</evidence>
<gene>
    <name evidence="1" type="ORF">M404DRAFT_994548</name>
</gene>
<reference evidence="1 2" key="1">
    <citation type="submission" date="2014-04" db="EMBL/GenBank/DDBJ databases">
        <authorList>
            <consortium name="DOE Joint Genome Institute"/>
            <person name="Kuo A."/>
            <person name="Kohler A."/>
            <person name="Costa M.D."/>
            <person name="Nagy L.G."/>
            <person name="Floudas D."/>
            <person name="Copeland A."/>
            <person name="Barry K.W."/>
            <person name="Cichocki N."/>
            <person name="Veneault-Fourrey C."/>
            <person name="LaButti K."/>
            <person name="Lindquist E.A."/>
            <person name="Lipzen A."/>
            <person name="Lundell T."/>
            <person name="Morin E."/>
            <person name="Murat C."/>
            <person name="Sun H."/>
            <person name="Tunlid A."/>
            <person name="Henrissat B."/>
            <person name="Grigoriev I.V."/>
            <person name="Hibbett D.S."/>
            <person name="Martin F."/>
            <person name="Nordberg H.P."/>
            <person name="Cantor M.N."/>
            <person name="Hua S.X."/>
        </authorList>
    </citation>
    <scope>NUCLEOTIDE SEQUENCE [LARGE SCALE GENOMIC DNA]</scope>
    <source>
        <strain evidence="1 2">Marx 270</strain>
    </source>
</reference>
<dbReference type="EMBL" id="KN831949">
    <property type="protein sequence ID" value="KIO11869.1"/>
    <property type="molecule type" value="Genomic_DNA"/>
</dbReference>
<accession>A0A0C3PT60</accession>
<dbReference type="InParanoid" id="A0A0C3PT60"/>
<name>A0A0C3PT60_PISTI</name>
<reference evidence="2" key="2">
    <citation type="submission" date="2015-01" db="EMBL/GenBank/DDBJ databases">
        <title>Evolutionary Origins and Diversification of the Mycorrhizal Mutualists.</title>
        <authorList>
            <consortium name="DOE Joint Genome Institute"/>
            <consortium name="Mycorrhizal Genomics Consortium"/>
            <person name="Kohler A."/>
            <person name="Kuo A."/>
            <person name="Nagy L.G."/>
            <person name="Floudas D."/>
            <person name="Copeland A."/>
            <person name="Barry K.W."/>
            <person name="Cichocki N."/>
            <person name="Veneault-Fourrey C."/>
            <person name="LaButti K."/>
            <person name="Lindquist E.A."/>
            <person name="Lipzen A."/>
            <person name="Lundell T."/>
            <person name="Morin E."/>
            <person name="Murat C."/>
            <person name="Riley R."/>
            <person name="Ohm R."/>
            <person name="Sun H."/>
            <person name="Tunlid A."/>
            <person name="Henrissat B."/>
            <person name="Grigoriev I.V."/>
            <person name="Hibbett D.S."/>
            <person name="Martin F."/>
        </authorList>
    </citation>
    <scope>NUCLEOTIDE SEQUENCE [LARGE SCALE GENOMIC DNA]</scope>
    <source>
        <strain evidence="2">Marx 270</strain>
    </source>
</reference>
<evidence type="ECO:0000313" key="1">
    <source>
        <dbReference type="EMBL" id="KIO11869.1"/>
    </source>
</evidence>